<reference evidence="5" key="1">
    <citation type="submission" date="2011-04" db="EMBL/GenBank/DDBJ databases">
        <title>The complete genome of Spirochaeta coccoides DSM 17374.</title>
        <authorList>
            <person name="Lucas S."/>
            <person name="Copeland A."/>
            <person name="Lapidus A."/>
            <person name="Bruce D."/>
            <person name="Goodwin L."/>
            <person name="Pitluck S."/>
            <person name="Peters L."/>
            <person name="Kyrpides N."/>
            <person name="Mavromatis K."/>
            <person name="Pagani I."/>
            <person name="Ivanova N."/>
            <person name="Ovchinnikova G."/>
            <person name="Lu M."/>
            <person name="Detter J.C."/>
            <person name="Tapia R."/>
            <person name="Han C."/>
            <person name="Land M."/>
            <person name="Hauser L."/>
            <person name="Markowitz V."/>
            <person name="Cheng J.-F."/>
            <person name="Hugenholtz P."/>
            <person name="Woyke T."/>
            <person name="Wu D."/>
            <person name="Spring S."/>
            <person name="Schroeder M."/>
            <person name="Brambilla E."/>
            <person name="Klenk H.-P."/>
            <person name="Eisen J.A."/>
        </authorList>
    </citation>
    <scope>NUCLEOTIDE SEQUENCE [LARGE SCALE GENOMIC DNA]</scope>
    <source>
        <strain evidence="5">ATCC BAA-1237 / DSM 17374 / SPN1</strain>
    </source>
</reference>
<evidence type="ECO:0000256" key="1">
    <source>
        <dbReference type="ARBA" id="ARBA00022658"/>
    </source>
</evidence>
<keyword evidence="5" id="KW-1185">Reference proteome</keyword>
<dbReference type="RefSeq" id="WP_013739832.1">
    <property type="nucleotide sequence ID" value="NC_015436.1"/>
</dbReference>
<dbReference type="AlphaFoldDB" id="F4GLP3"/>
<dbReference type="Pfam" id="PF00415">
    <property type="entry name" value="RCC1"/>
    <property type="match status" value="1"/>
</dbReference>
<dbReference type="STRING" id="760011.Spico_1226"/>
<dbReference type="Pfam" id="PF09479">
    <property type="entry name" value="Flg_new"/>
    <property type="match status" value="1"/>
</dbReference>
<dbReference type="Gene3D" id="2.60.40.2630">
    <property type="match status" value="1"/>
</dbReference>
<dbReference type="PRINTS" id="PR00633">
    <property type="entry name" value="RCCNDNSATION"/>
</dbReference>
<dbReference type="Pfam" id="PF25390">
    <property type="entry name" value="WD40_RLD"/>
    <property type="match status" value="1"/>
</dbReference>
<dbReference type="EMBL" id="CP002659">
    <property type="protein sequence ID" value="AEC02437.1"/>
    <property type="molecule type" value="Genomic_DNA"/>
</dbReference>
<reference evidence="4 5" key="2">
    <citation type="journal article" date="2012" name="Stand. Genomic Sci.">
        <title>Complete genome sequence of the termite hindgut bacterium Spirochaeta coccoides type strain (SPN1(T)), reclassification in the genus Sphaerochaeta as Sphaerochaeta coccoides comb. nov. and emendations of the family Spirochaetaceae and the genus Sphaerochaeta.</title>
        <authorList>
            <person name="Abt B."/>
            <person name="Han C."/>
            <person name="Scheuner C."/>
            <person name="Lu M."/>
            <person name="Lapidus A."/>
            <person name="Nolan M."/>
            <person name="Lucas S."/>
            <person name="Hammon N."/>
            <person name="Deshpande S."/>
            <person name="Cheng J.F."/>
            <person name="Tapia R."/>
            <person name="Goodwin L.A."/>
            <person name="Pitluck S."/>
            <person name="Liolios K."/>
            <person name="Pagani I."/>
            <person name="Ivanova N."/>
            <person name="Mavromatis K."/>
            <person name="Mikhailova N."/>
            <person name="Huntemann M."/>
            <person name="Pati A."/>
            <person name="Chen A."/>
            <person name="Palaniappan K."/>
            <person name="Land M."/>
            <person name="Hauser L."/>
            <person name="Brambilla E.M."/>
            <person name="Rohde M."/>
            <person name="Spring S."/>
            <person name="Gronow S."/>
            <person name="Goker M."/>
            <person name="Woyke T."/>
            <person name="Bristow J."/>
            <person name="Eisen J.A."/>
            <person name="Markowitz V."/>
            <person name="Hugenholtz P."/>
            <person name="Kyrpides N.C."/>
            <person name="Klenk H.P."/>
            <person name="Detter J.C."/>
        </authorList>
    </citation>
    <scope>NUCLEOTIDE SEQUENCE [LARGE SCALE GENOMIC DNA]</scope>
    <source>
        <strain evidence="5">ATCC BAA-1237 / DSM 17374 / SPN1</strain>
    </source>
</reference>
<dbReference type="CDD" id="cd13120">
    <property type="entry name" value="BF2867_like_N"/>
    <property type="match status" value="1"/>
</dbReference>
<accession>F4GLP3</accession>
<dbReference type="PROSITE" id="PS50012">
    <property type="entry name" value="RCC1_3"/>
    <property type="match status" value="7"/>
</dbReference>
<dbReference type="InterPro" id="IPR025049">
    <property type="entry name" value="Mfa-like_1"/>
</dbReference>
<dbReference type="InterPro" id="IPR013378">
    <property type="entry name" value="InlB-like_B-rpt"/>
</dbReference>
<name>F4GLP3_PARC1</name>
<dbReference type="GO" id="GO:0005737">
    <property type="term" value="C:cytoplasm"/>
    <property type="evidence" value="ECO:0007669"/>
    <property type="project" value="TreeGrafter"/>
</dbReference>
<sequence>MSKSSRPGFVVLTTILILLAALISCDSKLNVSNTNEVRFTSEIGRKATADSEWQADDEVGIYMVAHDALTATAASERANKLYTADTAFQTSGFTPATVGDTLKWDDISTPAITHFDFIAYYPYVSSIANTTALPINVYPGSGEQDTGKADFLWGRTDNVQNNTSTVHLKLDHMLSRLIVNISPSTTVDATAINDATGGFTATVKGLNTQSAINLNDGTLGTTDTSASILMKDISDTLTATERTEGKRRFEAVLIPVDNTFALANVSLEFTLSGGAGAGTYTWAADSVATSDQGKIHFDKGKQHVYNMTLNTSDEEVAVAAIEIEIGDWDESDGGNWGAVKAYRLTFDDNDATNGNAPGQILAHEGSQITLPGPGDLEKNIHYFYGWNTDPAGTGTQYAAGDTLEILDQDVTLYARWLVKIKSVFTGYSHTMILKEDGTLWATGSNYYGQLGLGYSGILTNRSTPEQVTSTSEGSLPVIASISAGGYHTMIVDEDGSLWATGSNEDGQLGLGDSGSATDRSTLEKVPSMGTDVADVFVGGYHTMILKKNNTLWAIGWNSYGQLGDGTSGGDPDFKSTPVEVWDSPDGQVKMTDVAAVSIGDEHTMILKKDGTLWGTGFNYWGQLGDVTTINRSIPVQATSMGTDVEAVSAGYSFTMILKKNNTLWGVGENADGQLGDNTRAPRKTPVQVMEAEGVGFMTDVKAVSAGYYYTMIVKKDGTLWATGDNWAGQLGDGTTTDRTTPVQVKGAGGVGFMTDVKAVSGGDGHTMILKNDGTLWATGFNHYGQLGDGTTTDRTTPVQIIL</sequence>
<keyword evidence="1" id="KW-0344">Guanine-nucleotide releasing factor</keyword>
<organism evidence="4 5">
    <name type="scientific">Parasphaerochaeta coccoides (strain ATCC BAA-1237 / DSM 17374 / SPN1)</name>
    <name type="common">Sphaerochaeta coccoides</name>
    <dbReference type="NCBI Taxonomy" id="760011"/>
    <lineage>
        <taxon>Bacteria</taxon>
        <taxon>Pseudomonadati</taxon>
        <taxon>Spirochaetota</taxon>
        <taxon>Spirochaetia</taxon>
        <taxon>Spirochaetales</taxon>
        <taxon>Sphaerochaetaceae</taxon>
        <taxon>Parasphaerochaeta</taxon>
    </lineage>
</organism>
<evidence type="ECO:0000313" key="5">
    <source>
        <dbReference type="Proteomes" id="UP000007939"/>
    </source>
</evidence>
<keyword evidence="2" id="KW-0677">Repeat</keyword>
<dbReference type="Gene3D" id="2.60.40.2620">
    <property type="entry name" value="Fimbrillin-like"/>
    <property type="match status" value="1"/>
</dbReference>
<dbReference type="InterPro" id="IPR009091">
    <property type="entry name" value="RCC1/BLIP-II"/>
</dbReference>
<dbReference type="PROSITE" id="PS51257">
    <property type="entry name" value="PROKAR_LIPOPROTEIN"/>
    <property type="match status" value="1"/>
</dbReference>
<dbReference type="InterPro" id="IPR058923">
    <property type="entry name" value="RCC1-like_dom"/>
</dbReference>
<dbReference type="Pfam" id="PF13149">
    <property type="entry name" value="Mfa_like_1"/>
    <property type="match status" value="1"/>
</dbReference>
<evidence type="ECO:0000256" key="2">
    <source>
        <dbReference type="ARBA" id="ARBA00022737"/>
    </source>
</evidence>
<dbReference type="eggNOG" id="COG4886">
    <property type="taxonomic scope" value="Bacteria"/>
</dbReference>
<dbReference type="HOGENOM" id="CLU_019687_0_0_12"/>
<dbReference type="PANTHER" id="PTHR45982">
    <property type="entry name" value="REGULATOR OF CHROMOSOME CONDENSATION"/>
    <property type="match status" value="1"/>
</dbReference>
<dbReference type="SUPFAM" id="SSF50985">
    <property type="entry name" value="RCC1/BLIP-II"/>
    <property type="match status" value="1"/>
</dbReference>
<evidence type="ECO:0000259" key="3">
    <source>
        <dbReference type="Pfam" id="PF25390"/>
    </source>
</evidence>
<gene>
    <name evidence="4" type="ordered locus">Spico_1226</name>
</gene>
<dbReference type="CDD" id="cd13121">
    <property type="entry name" value="BF2867_like_C"/>
    <property type="match status" value="1"/>
</dbReference>
<dbReference type="InterPro" id="IPR042278">
    <property type="entry name" value="Mfa-like_1_N"/>
</dbReference>
<dbReference type="Proteomes" id="UP000007939">
    <property type="component" value="Chromosome"/>
</dbReference>
<dbReference type="InterPro" id="IPR051553">
    <property type="entry name" value="Ran_GTPase-activating"/>
</dbReference>
<dbReference type="eggNOG" id="COG5184">
    <property type="taxonomic scope" value="Bacteria"/>
</dbReference>
<dbReference type="Gene3D" id="2.130.10.30">
    <property type="entry name" value="Regulator of chromosome condensation 1/beta-lactamase-inhibitor protein II"/>
    <property type="match status" value="2"/>
</dbReference>
<proteinExistence type="predicted"/>
<dbReference type="InterPro" id="IPR000408">
    <property type="entry name" value="Reg_chr_condens"/>
</dbReference>
<feature type="domain" description="RCC1-like" evidence="3">
    <location>
        <begin position="528"/>
        <end position="800"/>
    </location>
</feature>
<dbReference type="PANTHER" id="PTHR45982:SF1">
    <property type="entry name" value="REGULATOR OF CHROMOSOME CONDENSATION"/>
    <property type="match status" value="1"/>
</dbReference>
<protein>
    <submittedName>
        <fullName evidence="4">Listeria/Bacterioides repeat-containing protein</fullName>
    </submittedName>
</protein>
<dbReference type="KEGG" id="scc:Spico_1226"/>
<dbReference type="GO" id="GO:0005085">
    <property type="term" value="F:guanyl-nucleotide exchange factor activity"/>
    <property type="evidence" value="ECO:0007669"/>
    <property type="project" value="TreeGrafter"/>
</dbReference>
<evidence type="ECO:0000313" key="4">
    <source>
        <dbReference type="EMBL" id="AEC02437.1"/>
    </source>
</evidence>